<proteinExistence type="predicted"/>
<gene>
    <name evidence="1" type="ORF">ACFCQI_14200</name>
</gene>
<accession>A0AB74V4N3</accession>
<dbReference type="AlphaFoldDB" id="A0AB74V4N3"/>
<dbReference type="EMBL" id="CP170722">
    <property type="protein sequence ID" value="XIA21465.1"/>
    <property type="molecule type" value="Genomic_DNA"/>
</dbReference>
<evidence type="ECO:0000313" key="1">
    <source>
        <dbReference type="EMBL" id="XIA21465.1"/>
    </source>
</evidence>
<reference evidence="1" key="1">
    <citation type="submission" date="2024-10" db="EMBL/GenBank/DDBJ databases">
        <authorList>
            <person name="Lesea H.P."/>
            <person name="Kuehl J.V."/>
            <person name="Chandonia J.-M."/>
        </authorList>
    </citation>
    <scope>NUCLEOTIDE SEQUENCE</scope>
    <source>
        <strain evidence="1">FW102-FHT14D06</strain>
    </source>
</reference>
<sequence>MTDISELRDRLSGAEGVLSVLSERLNEDTSDYRALDGAWRLVRDCYEMATDLAEAKEAAE</sequence>
<dbReference type="RefSeq" id="WP_395117729.1">
    <property type="nucleotide sequence ID" value="NZ_CP170722.1"/>
</dbReference>
<name>A0AB74V4N3_9GAMM</name>
<protein>
    <submittedName>
        <fullName evidence="1">Uncharacterized protein</fullName>
    </submittedName>
</protein>
<organism evidence="1">
    <name type="scientific">Rhodanobacter sp. FW102-FHT14D06</name>
    <dbReference type="NCBI Taxonomy" id="3351461"/>
    <lineage>
        <taxon>Bacteria</taxon>
        <taxon>Pseudomonadati</taxon>
        <taxon>Pseudomonadota</taxon>
        <taxon>Gammaproteobacteria</taxon>
        <taxon>Lysobacterales</taxon>
        <taxon>Rhodanobacteraceae</taxon>
        <taxon>Rhodanobacter</taxon>
    </lineage>
</organism>